<dbReference type="NCBIfam" id="TIGR03755">
    <property type="entry name" value="conj_TIGR03755"/>
    <property type="match status" value="1"/>
</dbReference>
<dbReference type="PATRIC" id="fig|1619313.3.peg.4298"/>
<feature type="compositionally biased region" description="Polar residues" evidence="2">
    <location>
        <begin position="456"/>
        <end position="466"/>
    </location>
</feature>
<sequence length="484" mass="51244">MSSRKIKTAVLAVAIAGTLGSAQADDDNRSSAFGISLPSVNNSAIGYGKDVSGAVSDKLYYTLGGGSVISQPATRNSMRKLGMNIGWSSDLMCGNFDLKTTVGNQLNGVTSGYKNLMGEVIQGATGAVASLPAMVIQRANPGLYDMLTNGVLQANVAFDKAQLNCRNMSKRMMNFSDGNKWTQGAMMEEYKSLVNSGDADAVRVDNESEQLGGKAGRSWIGGEMSGGQGQKAIRPTHDLAAAGYNMMNSLPVLSTDSVHSDSCEGGACKKFESAEKAADAIVQVLGDRSLRTCSNASECTSGGEEQQPNTTIAGTGFAPILEETTKTNTEQLVKLVNGSEPPNAANLAKLKTGSLPITAGVIRALQRDPDNAALTARLAGELAMADTVETALLMRRMLVTGMSEPNAASQPLAISEGDRRVEAIDREITALRNEMELKRELSRNSVLTIIDRENGRVNSNPQTQSDDNTDSRMNRLAVPETESK</sequence>
<evidence type="ECO:0000313" key="4">
    <source>
        <dbReference type="EMBL" id="CUU26355.1"/>
    </source>
</evidence>
<dbReference type="OrthoDB" id="8553954at2"/>
<keyword evidence="5" id="KW-1185">Reference proteome</keyword>
<organism evidence="4 5">
    <name type="scientific">Duffyella gerundensis</name>
    <dbReference type="NCBI Taxonomy" id="1619313"/>
    <lineage>
        <taxon>Bacteria</taxon>
        <taxon>Pseudomonadati</taxon>
        <taxon>Pseudomonadota</taxon>
        <taxon>Gammaproteobacteria</taxon>
        <taxon>Enterobacterales</taxon>
        <taxon>Erwiniaceae</taxon>
        <taxon>Duffyella</taxon>
    </lineage>
</organism>
<keyword evidence="1" id="KW-0175">Coiled coil</keyword>
<reference evidence="5" key="1">
    <citation type="submission" date="2015-11" db="EMBL/GenBank/DDBJ databases">
        <authorList>
            <person name="Blom J."/>
        </authorList>
    </citation>
    <scope>NUCLEOTIDE SEQUENCE [LARGE SCALE GENOMIC DNA]</scope>
    <source>
        <plasmid evidence="5">pEM02</plasmid>
    </source>
</reference>
<feature type="chain" id="PRO_5006861209" description="Integrating conjugative element protein" evidence="3">
    <location>
        <begin position="25"/>
        <end position="484"/>
    </location>
</feature>
<dbReference type="RefSeq" id="WP_067437262.1">
    <property type="nucleotide sequence ID" value="NZ_JACSXD010000026.1"/>
</dbReference>
<feature type="region of interest" description="Disordered" evidence="2">
    <location>
        <begin position="451"/>
        <end position="484"/>
    </location>
</feature>
<feature type="coiled-coil region" evidence="1">
    <location>
        <begin position="414"/>
        <end position="441"/>
    </location>
</feature>
<dbReference type="InterPro" id="IPR021204">
    <property type="entry name" value="Integr_conj_element_PFL4711"/>
</dbReference>
<name>A0A0U5LCB9_9GAMM</name>
<evidence type="ECO:0000256" key="3">
    <source>
        <dbReference type="SAM" id="SignalP"/>
    </source>
</evidence>
<dbReference type="KEGG" id="ege:EM595_p1109"/>
<accession>A0A0U5LCB9</accession>
<evidence type="ECO:0000256" key="2">
    <source>
        <dbReference type="SAM" id="MobiDB-lite"/>
    </source>
</evidence>
<feature type="region of interest" description="Disordered" evidence="2">
    <location>
        <begin position="208"/>
        <end position="231"/>
    </location>
</feature>
<protein>
    <recommendedName>
        <fullName evidence="6">Integrating conjugative element protein</fullName>
    </recommendedName>
</protein>
<gene>
    <name evidence="4" type="ORF">EM595_p1109</name>
</gene>
<dbReference type="Proteomes" id="UP000059419">
    <property type="component" value="Plasmid pEM02"/>
</dbReference>
<geneLocation type="plasmid" evidence="5">
    <name>pEM02</name>
</geneLocation>
<dbReference type="AlphaFoldDB" id="A0A0U5LCB9"/>
<evidence type="ECO:0000313" key="5">
    <source>
        <dbReference type="Proteomes" id="UP000059419"/>
    </source>
</evidence>
<feature type="signal peptide" evidence="3">
    <location>
        <begin position="1"/>
        <end position="24"/>
    </location>
</feature>
<keyword evidence="3" id="KW-0732">Signal</keyword>
<proteinExistence type="predicted"/>
<dbReference type="EMBL" id="LN907829">
    <property type="protein sequence ID" value="CUU26355.1"/>
    <property type="molecule type" value="Genomic_DNA"/>
</dbReference>
<evidence type="ECO:0000256" key="1">
    <source>
        <dbReference type="SAM" id="Coils"/>
    </source>
</evidence>
<evidence type="ECO:0008006" key="6">
    <source>
        <dbReference type="Google" id="ProtNLM"/>
    </source>
</evidence>